<protein>
    <recommendedName>
        <fullName evidence="2">Gamma-glutamylcyclotransferase family protein</fullName>
    </recommendedName>
</protein>
<dbReference type="Proteomes" id="UP000809621">
    <property type="component" value="Unassembled WGS sequence"/>
</dbReference>
<name>A0ABS2HMP5_9VIBR</name>
<sequence>MDNNPHLVFVYGTLRQGEVNHDLLASSEFIGGHVTEPKFELQDLGEYPGLISGSSSIVGEVYRIDEQTLAKLDILEDVPIEYRREVIDTPYGPAYYYIYQGQVQGRDIDGGDWFSRFG</sequence>
<dbReference type="InterPro" id="IPR009288">
    <property type="entry name" value="AIG2-like_dom"/>
</dbReference>
<accession>A0ABS2HMP5</accession>
<evidence type="ECO:0000313" key="4">
    <source>
        <dbReference type="EMBL" id="MBM7037334.1"/>
    </source>
</evidence>
<evidence type="ECO:0000256" key="2">
    <source>
        <dbReference type="RuleBase" id="RU367036"/>
    </source>
</evidence>
<dbReference type="InterPro" id="IPR013024">
    <property type="entry name" value="GGCT-like"/>
</dbReference>
<comment type="similarity">
    <text evidence="1 2">Belongs to the gamma-glutamylcyclotransferase family.</text>
</comment>
<dbReference type="EMBL" id="JAFEUM010000005">
    <property type="protein sequence ID" value="MBM7037334.1"/>
    <property type="molecule type" value="Genomic_DNA"/>
</dbReference>
<proteinExistence type="inferred from homology"/>
<dbReference type="SUPFAM" id="SSF110857">
    <property type="entry name" value="Gamma-glutamyl cyclotransferase-like"/>
    <property type="match status" value="1"/>
</dbReference>
<dbReference type="InterPro" id="IPR039126">
    <property type="entry name" value="GGACT"/>
</dbReference>
<gene>
    <name evidence="4" type="ORF">JQC93_13045</name>
</gene>
<dbReference type="InterPro" id="IPR036568">
    <property type="entry name" value="GGCT-like_sf"/>
</dbReference>
<dbReference type="Pfam" id="PF06094">
    <property type="entry name" value="GGACT"/>
    <property type="match status" value="1"/>
</dbReference>
<evidence type="ECO:0000256" key="1">
    <source>
        <dbReference type="ARBA" id="ARBA00008861"/>
    </source>
</evidence>
<organism evidence="4 5">
    <name type="scientific">Vibrio ulleungensis</name>
    <dbReference type="NCBI Taxonomy" id="2807619"/>
    <lineage>
        <taxon>Bacteria</taxon>
        <taxon>Pseudomonadati</taxon>
        <taxon>Pseudomonadota</taxon>
        <taxon>Gammaproteobacteria</taxon>
        <taxon>Vibrionales</taxon>
        <taxon>Vibrionaceae</taxon>
        <taxon>Vibrio</taxon>
    </lineage>
</organism>
<feature type="domain" description="Gamma-glutamylcyclotransferase AIG2-like" evidence="3">
    <location>
        <begin position="8"/>
        <end position="113"/>
    </location>
</feature>
<dbReference type="Gene3D" id="3.10.490.10">
    <property type="entry name" value="Gamma-glutamyl cyclotransferase-like"/>
    <property type="match status" value="1"/>
</dbReference>
<reference evidence="4 5" key="1">
    <citation type="submission" date="2021-02" db="EMBL/GenBank/DDBJ databases">
        <authorList>
            <person name="Park J.-S."/>
        </authorList>
    </citation>
    <scope>NUCLEOTIDE SEQUENCE [LARGE SCALE GENOMIC DNA]</scope>
    <source>
        <strain evidence="4 5">188UL20-2</strain>
    </source>
</reference>
<evidence type="ECO:0000313" key="5">
    <source>
        <dbReference type="Proteomes" id="UP000809621"/>
    </source>
</evidence>
<comment type="caution">
    <text evidence="4">The sequence shown here is derived from an EMBL/GenBank/DDBJ whole genome shotgun (WGS) entry which is preliminary data.</text>
</comment>
<evidence type="ECO:0000259" key="3">
    <source>
        <dbReference type="Pfam" id="PF06094"/>
    </source>
</evidence>
<dbReference type="PANTHER" id="PTHR12510">
    <property type="entry name" value="TROPONIN C-AKIN-1 PROTEIN"/>
    <property type="match status" value="1"/>
</dbReference>
<dbReference type="PANTHER" id="PTHR12510:SF4">
    <property type="entry name" value="GAMMA-GLUTAMYLAMINECYCLOTRANSFERASE"/>
    <property type="match status" value="1"/>
</dbReference>
<dbReference type="CDD" id="cd06661">
    <property type="entry name" value="GGCT_like"/>
    <property type="match status" value="1"/>
</dbReference>
<dbReference type="RefSeq" id="WP_205158874.1">
    <property type="nucleotide sequence ID" value="NZ_JAFEUM010000005.1"/>
</dbReference>
<keyword evidence="5" id="KW-1185">Reference proteome</keyword>